<keyword evidence="2" id="KW-0645">Protease</keyword>
<dbReference type="AlphaFoldDB" id="A0A182QGN0"/>
<accession>A0A182QGN0</accession>
<keyword evidence="3" id="KW-0378">Hydrolase</keyword>
<dbReference type="GO" id="GO:0016929">
    <property type="term" value="F:deSUMOylase activity"/>
    <property type="evidence" value="ECO:0007669"/>
    <property type="project" value="TreeGrafter"/>
</dbReference>
<feature type="compositionally biased region" description="Polar residues" evidence="5">
    <location>
        <begin position="151"/>
        <end position="162"/>
    </location>
</feature>
<organism evidence="7 8">
    <name type="scientific">Anopheles farauti</name>
    <dbReference type="NCBI Taxonomy" id="69004"/>
    <lineage>
        <taxon>Eukaryota</taxon>
        <taxon>Metazoa</taxon>
        <taxon>Ecdysozoa</taxon>
        <taxon>Arthropoda</taxon>
        <taxon>Hexapoda</taxon>
        <taxon>Insecta</taxon>
        <taxon>Pterygota</taxon>
        <taxon>Neoptera</taxon>
        <taxon>Endopterygota</taxon>
        <taxon>Diptera</taxon>
        <taxon>Nematocera</taxon>
        <taxon>Culicoidea</taxon>
        <taxon>Culicidae</taxon>
        <taxon>Anophelinae</taxon>
        <taxon>Anopheles</taxon>
    </lineage>
</organism>
<evidence type="ECO:0000313" key="7">
    <source>
        <dbReference type="EnsemblMetazoa" id="AFAF009774-PA"/>
    </source>
</evidence>
<feature type="region of interest" description="Disordered" evidence="5">
    <location>
        <begin position="16"/>
        <end position="36"/>
    </location>
</feature>
<evidence type="ECO:0000256" key="1">
    <source>
        <dbReference type="ARBA" id="ARBA00005234"/>
    </source>
</evidence>
<evidence type="ECO:0000256" key="3">
    <source>
        <dbReference type="ARBA" id="ARBA00022801"/>
    </source>
</evidence>
<dbReference type="EMBL" id="AXCN02002132">
    <property type="status" value="NOT_ANNOTATED_CDS"/>
    <property type="molecule type" value="Genomic_DNA"/>
</dbReference>
<comment type="similarity">
    <text evidence="1">Belongs to the peptidase C48 family.</text>
</comment>
<dbReference type="Pfam" id="PF02902">
    <property type="entry name" value="Peptidase_C48"/>
    <property type="match status" value="1"/>
</dbReference>
<evidence type="ECO:0000313" key="8">
    <source>
        <dbReference type="Proteomes" id="UP000075886"/>
    </source>
</evidence>
<evidence type="ECO:0000256" key="4">
    <source>
        <dbReference type="ARBA" id="ARBA00022807"/>
    </source>
</evidence>
<feature type="region of interest" description="Disordered" evidence="5">
    <location>
        <begin position="81"/>
        <end position="136"/>
    </location>
</feature>
<dbReference type="InterPro" id="IPR003653">
    <property type="entry name" value="Peptidase_C48_C"/>
</dbReference>
<dbReference type="VEuPathDB" id="VectorBase:AFAF009774"/>
<protein>
    <recommendedName>
        <fullName evidence="6">Ubiquitin-like protease family profile domain-containing protein</fullName>
    </recommendedName>
</protein>
<feature type="domain" description="Ubiquitin-like protease family profile" evidence="6">
    <location>
        <begin position="469"/>
        <end position="635"/>
    </location>
</feature>
<feature type="compositionally biased region" description="Polar residues" evidence="5">
    <location>
        <begin position="81"/>
        <end position="91"/>
    </location>
</feature>
<dbReference type="Proteomes" id="UP000075886">
    <property type="component" value="Unassembled WGS sequence"/>
</dbReference>
<evidence type="ECO:0000259" key="6">
    <source>
        <dbReference type="PROSITE" id="PS50600"/>
    </source>
</evidence>
<reference evidence="8" key="1">
    <citation type="submission" date="2014-01" db="EMBL/GenBank/DDBJ databases">
        <title>The Genome Sequence of Anopheles farauti FAR1 (V2).</title>
        <authorList>
            <consortium name="The Broad Institute Genomics Platform"/>
            <person name="Neafsey D.E."/>
            <person name="Besansky N."/>
            <person name="Howell P."/>
            <person name="Walton C."/>
            <person name="Young S.K."/>
            <person name="Zeng Q."/>
            <person name="Gargeya S."/>
            <person name="Fitzgerald M."/>
            <person name="Haas B."/>
            <person name="Abouelleil A."/>
            <person name="Allen A.W."/>
            <person name="Alvarado L."/>
            <person name="Arachchi H.M."/>
            <person name="Berlin A.M."/>
            <person name="Chapman S.B."/>
            <person name="Gainer-Dewar J."/>
            <person name="Goldberg J."/>
            <person name="Griggs A."/>
            <person name="Gujja S."/>
            <person name="Hansen M."/>
            <person name="Howarth C."/>
            <person name="Imamovic A."/>
            <person name="Ireland A."/>
            <person name="Larimer J."/>
            <person name="McCowan C."/>
            <person name="Murphy C."/>
            <person name="Pearson M."/>
            <person name="Poon T.W."/>
            <person name="Priest M."/>
            <person name="Roberts A."/>
            <person name="Saif S."/>
            <person name="Shea T."/>
            <person name="Sisk P."/>
            <person name="Sykes S."/>
            <person name="Wortman J."/>
            <person name="Nusbaum C."/>
            <person name="Birren B."/>
        </authorList>
    </citation>
    <scope>NUCLEOTIDE SEQUENCE [LARGE SCALE GENOMIC DNA]</scope>
    <source>
        <strain evidence="8">FAR1</strain>
    </source>
</reference>
<feature type="region of interest" description="Disordered" evidence="5">
    <location>
        <begin position="150"/>
        <end position="179"/>
    </location>
</feature>
<sequence>MKMFPGTLISRLKQMLTGGGSGPSAEGNDLPPVEEASQSKPLFAAANTAAYTTTTSLKQNGATYGGGFATSVANARRLSDNTDVPRTNQHGYGSHQIPTLHGSSRYRTALGGGGVTESRSPPTHRRSNNGPPSLIPIQYTTLRSSYGAGIASQQRGSTSGLSRGTHPSRPFASGLARDQCSEHVPTLVPLGMPSKRGDTGAVPELTSEFGNLLRSKYSTTPSTGSSTGYMTALDRDLLTQQETRKKYEALMKKFIPIAIDPQPRGAYDRFKRNCINGNVQRSAKVDPIEQLVLTDDEDDIEDRDTSDDCVEVAPEVGNSGRLFTTIDPAELSATEETKERPQEQSMLEPVNTVRERFQTKQAFRDNIIQDVKQRYGSLYSERKSLIEQEKERLSALKKHTQAQESELRSKMLNYVCSFYSFDVLDETQIKESTPEPEDVPLPELTKEQLEQMHRKLRTGNQLVIEKFNLPITGNDLVTLQGMNWLNDAVINFYMELLRERSELKRDQGLPKLYTMNTFFLQRLLQSGYSAVRRWTRKVDLLAHDMIVVPVHVGGIHWCMSTIDLRRKTIHYYDSMGGPNNEVLNALESYLCEESLDKRKQPFDKTGLTKQNVRDCPRQKNGSDCVLDELHVRSGLQASETVVATVPGSDFCYRRIQCNLFLKHLHEALGKAAKLHCRQYDDRALHPILQVANERGADADVERANTCPQRFDDDVHELGRVESVGDDFLCIDLRYRV</sequence>
<dbReference type="InterPro" id="IPR038765">
    <property type="entry name" value="Papain-like_cys_pep_sf"/>
</dbReference>
<name>A0A182QGN0_9DIPT</name>
<evidence type="ECO:0000256" key="2">
    <source>
        <dbReference type="ARBA" id="ARBA00022670"/>
    </source>
</evidence>
<dbReference type="GO" id="GO:0005634">
    <property type="term" value="C:nucleus"/>
    <property type="evidence" value="ECO:0007669"/>
    <property type="project" value="TreeGrafter"/>
</dbReference>
<dbReference type="PROSITE" id="PS50600">
    <property type="entry name" value="ULP_PROTEASE"/>
    <property type="match status" value="1"/>
</dbReference>
<dbReference type="GO" id="GO:0006508">
    <property type="term" value="P:proteolysis"/>
    <property type="evidence" value="ECO:0007669"/>
    <property type="project" value="UniProtKB-KW"/>
</dbReference>
<dbReference type="PANTHER" id="PTHR12606">
    <property type="entry name" value="SENTRIN/SUMO-SPECIFIC PROTEASE"/>
    <property type="match status" value="1"/>
</dbReference>
<dbReference type="GO" id="GO:0016926">
    <property type="term" value="P:protein desumoylation"/>
    <property type="evidence" value="ECO:0007669"/>
    <property type="project" value="TreeGrafter"/>
</dbReference>
<evidence type="ECO:0000256" key="5">
    <source>
        <dbReference type="SAM" id="MobiDB-lite"/>
    </source>
</evidence>
<dbReference type="STRING" id="69004.A0A182QGN0"/>
<proteinExistence type="inferred from homology"/>
<keyword evidence="4" id="KW-0788">Thiol protease</keyword>
<keyword evidence="8" id="KW-1185">Reference proteome</keyword>
<reference evidence="7" key="2">
    <citation type="submission" date="2020-05" db="UniProtKB">
        <authorList>
            <consortium name="EnsemblMetazoa"/>
        </authorList>
    </citation>
    <scope>IDENTIFICATION</scope>
    <source>
        <strain evidence="7">FAR1</strain>
    </source>
</reference>
<dbReference type="SUPFAM" id="SSF54001">
    <property type="entry name" value="Cysteine proteinases"/>
    <property type="match status" value="1"/>
</dbReference>
<dbReference type="PANTHER" id="PTHR12606:SF141">
    <property type="entry name" value="GH15225P-RELATED"/>
    <property type="match status" value="1"/>
</dbReference>
<dbReference type="Gene3D" id="3.40.395.10">
    <property type="entry name" value="Adenoviral Proteinase, Chain A"/>
    <property type="match status" value="1"/>
</dbReference>
<dbReference type="EnsemblMetazoa" id="AFAF009774-RA">
    <property type="protein sequence ID" value="AFAF009774-PA"/>
    <property type="gene ID" value="AFAF009774"/>
</dbReference>